<accession>A0A368EY49</accession>
<dbReference type="OrthoDB" id="5873139at2759"/>
<evidence type="ECO:0000313" key="2">
    <source>
        <dbReference type="EMBL" id="RCN24734.1"/>
    </source>
</evidence>
<keyword evidence="1" id="KW-0812">Transmembrane</keyword>
<keyword evidence="3" id="KW-1185">Reference proteome</keyword>
<gene>
    <name evidence="2" type="ORF">ANCCAN_29564</name>
</gene>
<proteinExistence type="predicted"/>
<sequence>MSGLVAVFASTWYLSVASLLIALNLDLPEEYLDHIMTLIMIPALTAYSLNFYGLHACPRYAPVLRQQTAWITTCGSKLGGIPAVQTTLKSSSSEITTITTSNTSI</sequence>
<keyword evidence="1" id="KW-0472">Membrane</keyword>
<reference evidence="2 3" key="1">
    <citation type="submission" date="2014-10" db="EMBL/GenBank/DDBJ databases">
        <title>Draft genome of the hookworm Ancylostoma caninum.</title>
        <authorList>
            <person name="Mitreva M."/>
        </authorList>
    </citation>
    <scope>NUCLEOTIDE SEQUENCE [LARGE SCALE GENOMIC DNA]</scope>
    <source>
        <strain evidence="2 3">Baltimore</strain>
    </source>
</reference>
<dbReference type="Proteomes" id="UP000252519">
    <property type="component" value="Unassembled WGS sequence"/>
</dbReference>
<evidence type="ECO:0000313" key="3">
    <source>
        <dbReference type="Proteomes" id="UP000252519"/>
    </source>
</evidence>
<dbReference type="AlphaFoldDB" id="A0A368EY49"/>
<comment type="caution">
    <text evidence="2">The sequence shown here is derived from an EMBL/GenBank/DDBJ whole genome shotgun (WGS) entry which is preliminary data.</text>
</comment>
<keyword evidence="1" id="KW-1133">Transmembrane helix</keyword>
<organism evidence="2 3">
    <name type="scientific">Ancylostoma caninum</name>
    <name type="common">Dog hookworm</name>
    <dbReference type="NCBI Taxonomy" id="29170"/>
    <lineage>
        <taxon>Eukaryota</taxon>
        <taxon>Metazoa</taxon>
        <taxon>Ecdysozoa</taxon>
        <taxon>Nematoda</taxon>
        <taxon>Chromadorea</taxon>
        <taxon>Rhabditida</taxon>
        <taxon>Rhabditina</taxon>
        <taxon>Rhabditomorpha</taxon>
        <taxon>Strongyloidea</taxon>
        <taxon>Ancylostomatidae</taxon>
        <taxon>Ancylostomatinae</taxon>
        <taxon>Ancylostoma</taxon>
    </lineage>
</organism>
<name>A0A368EY49_ANCCA</name>
<feature type="transmembrane region" description="Helical" evidence="1">
    <location>
        <begin position="32"/>
        <end position="52"/>
    </location>
</feature>
<protein>
    <submittedName>
        <fullName evidence="2">Uncharacterized protein</fullName>
    </submittedName>
</protein>
<evidence type="ECO:0000256" key="1">
    <source>
        <dbReference type="SAM" id="Phobius"/>
    </source>
</evidence>
<dbReference type="EMBL" id="JOJR01017218">
    <property type="protein sequence ID" value="RCN24734.1"/>
    <property type="molecule type" value="Genomic_DNA"/>
</dbReference>